<evidence type="ECO:0000313" key="4">
    <source>
        <dbReference type="EMBL" id="CAJ1942043.1"/>
    </source>
</evidence>
<proteinExistence type="predicted"/>
<keyword evidence="2" id="KW-0812">Transmembrane</keyword>
<sequence>MENGQPMLDGRVGNILIAMGSASFVITIFHLIILCRTHHRVPRTNQNPQQQQQPRNVNISVLPHLIPIHTYQKKKKINDDGVAAEGDDDEDATCAVCLGEFEEGEELRTLPECMHSFHVTCIDTWLSSHPSCPVCRAHATPSPAVEHPSPELGSALIAHHSIDITQLARLQNGSVPR</sequence>
<dbReference type="InterPro" id="IPR001841">
    <property type="entry name" value="Znf_RING"/>
</dbReference>
<keyword evidence="2" id="KW-1133">Transmembrane helix</keyword>
<dbReference type="InterPro" id="IPR013083">
    <property type="entry name" value="Znf_RING/FYVE/PHD"/>
</dbReference>
<keyword evidence="5" id="KW-1185">Reference proteome</keyword>
<protein>
    <recommendedName>
        <fullName evidence="3">RING-type domain-containing protein</fullName>
    </recommendedName>
</protein>
<dbReference type="PANTHER" id="PTHR45676:SF177">
    <property type="entry name" value="RING-TYPE E3 UBIQUITIN TRANSFERASE"/>
    <property type="match status" value="1"/>
</dbReference>
<evidence type="ECO:0000259" key="3">
    <source>
        <dbReference type="PROSITE" id="PS50089"/>
    </source>
</evidence>
<evidence type="ECO:0000256" key="1">
    <source>
        <dbReference type="PROSITE-ProRule" id="PRU00175"/>
    </source>
</evidence>
<name>A0AA86SJL8_9FABA</name>
<dbReference type="SMART" id="SM00184">
    <property type="entry name" value="RING"/>
    <property type="match status" value="1"/>
</dbReference>
<dbReference type="PROSITE" id="PS50089">
    <property type="entry name" value="ZF_RING_2"/>
    <property type="match status" value="1"/>
</dbReference>
<dbReference type="Gene3D" id="3.30.40.10">
    <property type="entry name" value="Zinc/RING finger domain, C3HC4 (zinc finger)"/>
    <property type="match status" value="1"/>
</dbReference>
<dbReference type="Gramene" id="rna-AYBTSS11_LOCUS10637">
    <property type="protein sequence ID" value="CAJ1942043.1"/>
    <property type="gene ID" value="gene-AYBTSS11_LOCUS10637"/>
</dbReference>
<dbReference type="GO" id="GO:0016567">
    <property type="term" value="P:protein ubiquitination"/>
    <property type="evidence" value="ECO:0007669"/>
    <property type="project" value="TreeGrafter"/>
</dbReference>
<keyword evidence="1" id="KW-0862">Zinc</keyword>
<dbReference type="Proteomes" id="UP001189624">
    <property type="component" value="Chromosome 3"/>
</dbReference>
<keyword evidence="1" id="KW-0479">Metal-binding</keyword>
<feature type="domain" description="RING-type" evidence="3">
    <location>
        <begin position="94"/>
        <end position="136"/>
    </location>
</feature>
<keyword evidence="1" id="KW-0863">Zinc-finger</keyword>
<dbReference type="AlphaFoldDB" id="A0AA86SJL8"/>
<evidence type="ECO:0000256" key="2">
    <source>
        <dbReference type="SAM" id="Phobius"/>
    </source>
</evidence>
<reference evidence="4" key="1">
    <citation type="submission" date="2023-10" db="EMBL/GenBank/DDBJ databases">
        <authorList>
            <person name="Domelevo Entfellner J.-B."/>
        </authorList>
    </citation>
    <scope>NUCLEOTIDE SEQUENCE</scope>
</reference>
<organism evidence="4 5">
    <name type="scientific">Sphenostylis stenocarpa</name>
    <dbReference type="NCBI Taxonomy" id="92480"/>
    <lineage>
        <taxon>Eukaryota</taxon>
        <taxon>Viridiplantae</taxon>
        <taxon>Streptophyta</taxon>
        <taxon>Embryophyta</taxon>
        <taxon>Tracheophyta</taxon>
        <taxon>Spermatophyta</taxon>
        <taxon>Magnoliopsida</taxon>
        <taxon>eudicotyledons</taxon>
        <taxon>Gunneridae</taxon>
        <taxon>Pentapetalae</taxon>
        <taxon>rosids</taxon>
        <taxon>fabids</taxon>
        <taxon>Fabales</taxon>
        <taxon>Fabaceae</taxon>
        <taxon>Papilionoideae</taxon>
        <taxon>50 kb inversion clade</taxon>
        <taxon>NPAAA clade</taxon>
        <taxon>indigoferoid/millettioid clade</taxon>
        <taxon>Phaseoleae</taxon>
        <taxon>Sphenostylis</taxon>
    </lineage>
</organism>
<dbReference type="SUPFAM" id="SSF57850">
    <property type="entry name" value="RING/U-box"/>
    <property type="match status" value="1"/>
</dbReference>
<dbReference type="PANTHER" id="PTHR45676">
    <property type="entry name" value="RING-H2 FINGER PROTEIN ATL51-RELATED"/>
    <property type="match status" value="1"/>
</dbReference>
<accession>A0AA86SJL8</accession>
<dbReference type="Pfam" id="PF13639">
    <property type="entry name" value="zf-RING_2"/>
    <property type="match status" value="1"/>
</dbReference>
<dbReference type="GO" id="GO:0008270">
    <property type="term" value="F:zinc ion binding"/>
    <property type="evidence" value="ECO:0007669"/>
    <property type="project" value="UniProtKB-KW"/>
</dbReference>
<dbReference type="EMBL" id="OY731400">
    <property type="protein sequence ID" value="CAJ1942043.1"/>
    <property type="molecule type" value="Genomic_DNA"/>
</dbReference>
<keyword evidence="2" id="KW-0472">Membrane</keyword>
<feature type="transmembrane region" description="Helical" evidence="2">
    <location>
        <begin position="12"/>
        <end position="34"/>
    </location>
</feature>
<evidence type="ECO:0000313" key="5">
    <source>
        <dbReference type="Proteomes" id="UP001189624"/>
    </source>
</evidence>
<gene>
    <name evidence="4" type="ORF">AYBTSS11_LOCUS10637</name>
</gene>